<dbReference type="Proteomes" id="UP000308600">
    <property type="component" value="Unassembled WGS sequence"/>
</dbReference>
<gene>
    <name evidence="1" type="ORF">BDN72DRAFT_844558</name>
</gene>
<organism evidence="1 2">
    <name type="scientific">Pluteus cervinus</name>
    <dbReference type="NCBI Taxonomy" id="181527"/>
    <lineage>
        <taxon>Eukaryota</taxon>
        <taxon>Fungi</taxon>
        <taxon>Dikarya</taxon>
        <taxon>Basidiomycota</taxon>
        <taxon>Agaricomycotina</taxon>
        <taxon>Agaricomycetes</taxon>
        <taxon>Agaricomycetidae</taxon>
        <taxon>Agaricales</taxon>
        <taxon>Pluteineae</taxon>
        <taxon>Pluteaceae</taxon>
        <taxon>Pluteus</taxon>
    </lineage>
</organism>
<proteinExistence type="predicted"/>
<sequence>MFDLPPTSWTLVGLFLAGYCIPAYVRAINQIPTIGPSGVFTSYYGVLKSLWSSNEMIREGYEKYYGRTFKIPMMDRWMVVVSGTELYDELRKGADDALSFPEANNETPQIEFTLGKGVKEVPYHVGTVRTPLTRNMAHRFLEVQDEIAASFSDHVPAKEDEWLSLPAYATVLQLVVRTTNRLFVGRDPDLGKLNIGYAREVIKASFILSQFPAFLRPVIAKLFITCNGPIIEERLEREKQLGSEDPERPNDLISWLLEYAPPELRTVYDVTTRVFAINFAAIHTASMTFIHILYDLAAHPEYAEPLRQELAAVLVGDDWSKVAMTKLRKLDSFIKESQRLSGTNALVMVRLALKDITLSDGSVAPKGNVVSFASRGLHLDERVYPNPNEFQGFRFSDMREGEGESTKHQAVTLGPDWTTFGGGKHACPGRFFAINEVKAMLAYVLLNYDVKLKDGERPKTMWLGTANIPNQTAHLPFRKRKPQ</sequence>
<accession>A0ACD3AL00</accession>
<evidence type="ECO:0000313" key="1">
    <source>
        <dbReference type="EMBL" id="TFK66282.1"/>
    </source>
</evidence>
<name>A0ACD3AL00_9AGAR</name>
<reference evidence="1 2" key="1">
    <citation type="journal article" date="2019" name="Nat. Ecol. Evol.">
        <title>Megaphylogeny resolves global patterns of mushroom evolution.</title>
        <authorList>
            <person name="Varga T."/>
            <person name="Krizsan K."/>
            <person name="Foldi C."/>
            <person name="Dima B."/>
            <person name="Sanchez-Garcia M."/>
            <person name="Sanchez-Ramirez S."/>
            <person name="Szollosi G.J."/>
            <person name="Szarkandi J.G."/>
            <person name="Papp V."/>
            <person name="Albert L."/>
            <person name="Andreopoulos W."/>
            <person name="Angelini C."/>
            <person name="Antonin V."/>
            <person name="Barry K.W."/>
            <person name="Bougher N.L."/>
            <person name="Buchanan P."/>
            <person name="Buyck B."/>
            <person name="Bense V."/>
            <person name="Catcheside P."/>
            <person name="Chovatia M."/>
            <person name="Cooper J."/>
            <person name="Damon W."/>
            <person name="Desjardin D."/>
            <person name="Finy P."/>
            <person name="Geml J."/>
            <person name="Haridas S."/>
            <person name="Hughes K."/>
            <person name="Justo A."/>
            <person name="Karasinski D."/>
            <person name="Kautmanova I."/>
            <person name="Kiss B."/>
            <person name="Kocsube S."/>
            <person name="Kotiranta H."/>
            <person name="LaButti K.M."/>
            <person name="Lechner B.E."/>
            <person name="Liimatainen K."/>
            <person name="Lipzen A."/>
            <person name="Lukacs Z."/>
            <person name="Mihaltcheva S."/>
            <person name="Morgado L.N."/>
            <person name="Niskanen T."/>
            <person name="Noordeloos M.E."/>
            <person name="Ohm R.A."/>
            <person name="Ortiz-Santana B."/>
            <person name="Ovrebo C."/>
            <person name="Racz N."/>
            <person name="Riley R."/>
            <person name="Savchenko A."/>
            <person name="Shiryaev A."/>
            <person name="Soop K."/>
            <person name="Spirin V."/>
            <person name="Szebenyi C."/>
            <person name="Tomsovsky M."/>
            <person name="Tulloss R.E."/>
            <person name="Uehling J."/>
            <person name="Grigoriev I.V."/>
            <person name="Vagvolgyi C."/>
            <person name="Papp T."/>
            <person name="Martin F.M."/>
            <person name="Miettinen O."/>
            <person name="Hibbett D.S."/>
            <person name="Nagy L.G."/>
        </authorList>
    </citation>
    <scope>NUCLEOTIDE SEQUENCE [LARGE SCALE GENOMIC DNA]</scope>
    <source>
        <strain evidence="1 2">NL-1719</strain>
    </source>
</reference>
<evidence type="ECO:0000313" key="2">
    <source>
        <dbReference type="Proteomes" id="UP000308600"/>
    </source>
</evidence>
<keyword evidence="2" id="KW-1185">Reference proteome</keyword>
<protein>
    <submittedName>
        <fullName evidence="1">Cytochrome P450</fullName>
    </submittedName>
</protein>
<dbReference type="EMBL" id="ML208410">
    <property type="protein sequence ID" value="TFK66282.1"/>
    <property type="molecule type" value="Genomic_DNA"/>
</dbReference>